<protein>
    <recommendedName>
        <fullName evidence="4">Lipoprotein</fullName>
    </recommendedName>
</protein>
<sequence>MRILFCICLSLVFLACSKNDNIIANLKSQTLIHTQKAKFTYLNTNYIITLSFLSPVLDRYKDDDIFAIFIAPNDFDISNLQVFINSNFVEIQPIEKDDELLKYLIQNEYAKYYKFSAKNNASETITAKICSNIFTCFELSFQRYSKSLYYRSKDENTQYNLQEPF</sequence>
<accession>A0A222MW74</accession>
<evidence type="ECO:0008006" key="4">
    <source>
        <dbReference type="Google" id="ProtNLM"/>
    </source>
</evidence>
<dbReference type="EMBL" id="CP022347">
    <property type="protein sequence ID" value="ASQ30159.1"/>
    <property type="molecule type" value="Genomic_DNA"/>
</dbReference>
<dbReference type="AlphaFoldDB" id="A0A222MW74"/>
<name>A0A222MW74_9BACT</name>
<organism evidence="2 3">
    <name type="scientific">Campylobacter avium LMG 24591</name>
    <dbReference type="NCBI Taxonomy" id="522484"/>
    <lineage>
        <taxon>Bacteria</taxon>
        <taxon>Pseudomonadati</taxon>
        <taxon>Campylobacterota</taxon>
        <taxon>Epsilonproteobacteria</taxon>
        <taxon>Campylobacterales</taxon>
        <taxon>Campylobacteraceae</taxon>
        <taxon>Campylobacter</taxon>
    </lineage>
</organism>
<gene>
    <name evidence="2" type="ORF">CAV_1741</name>
</gene>
<evidence type="ECO:0000256" key="1">
    <source>
        <dbReference type="SAM" id="SignalP"/>
    </source>
</evidence>
<proteinExistence type="predicted"/>
<reference evidence="2 3" key="1">
    <citation type="submission" date="2017-07" db="EMBL/GenBank/DDBJ databases">
        <title>Analysis of two Campylobacter avium genomes and identification of a novel hippuricase gene.</title>
        <authorList>
            <person name="Miller W.G."/>
            <person name="Chapman M.H."/>
            <person name="Yee E."/>
            <person name="Revez J."/>
            <person name="Bono J.L."/>
            <person name="Rossi M."/>
        </authorList>
    </citation>
    <scope>NUCLEOTIDE SEQUENCE [LARGE SCALE GENOMIC DNA]</scope>
    <source>
        <strain evidence="2 3">LMG 24591</strain>
    </source>
</reference>
<dbReference type="RefSeq" id="WP_094324939.1">
    <property type="nucleotide sequence ID" value="NZ_CP022347.1"/>
</dbReference>
<evidence type="ECO:0000313" key="2">
    <source>
        <dbReference type="EMBL" id="ASQ30159.1"/>
    </source>
</evidence>
<feature type="signal peptide" evidence="1">
    <location>
        <begin position="1"/>
        <end position="17"/>
    </location>
</feature>
<keyword evidence="3" id="KW-1185">Reference proteome</keyword>
<dbReference type="PROSITE" id="PS51257">
    <property type="entry name" value="PROKAR_LIPOPROTEIN"/>
    <property type="match status" value="1"/>
</dbReference>
<dbReference type="KEGG" id="cavi:CAV_1741"/>
<dbReference type="Proteomes" id="UP000201169">
    <property type="component" value="Chromosome"/>
</dbReference>
<keyword evidence="1" id="KW-0732">Signal</keyword>
<feature type="chain" id="PRO_5012668592" description="Lipoprotein" evidence="1">
    <location>
        <begin position="18"/>
        <end position="165"/>
    </location>
</feature>
<dbReference type="OrthoDB" id="5362375at2"/>
<evidence type="ECO:0000313" key="3">
    <source>
        <dbReference type="Proteomes" id="UP000201169"/>
    </source>
</evidence>